<feature type="compositionally biased region" description="Acidic residues" evidence="5">
    <location>
        <begin position="1"/>
        <end position="13"/>
    </location>
</feature>
<dbReference type="InterPro" id="IPR019821">
    <property type="entry name" value="Kinesin_motor_CS"/>
</dbReference>
<feature type="compositionally biased region" description="Basic and acidic residues" evidence="5">
    <location>
        <begin position="71"/>
        <end position="86"/>
    </location>
</feature>
<dbReference type="PRINTS" id="PR00380">
    <property type="entry name" value="KINESINHEAVY"/>
</dbReference>
<protein>
    <recommendedName>
        <fullName evidence="6">Kinesin motor domain-containing protein</fullName>
    </recommendedName>
</protein>
<dbReference type="InterPro" id="IPR027417">
    <property type="entry name" value="P-loop_NTPase"/>
</dbReference>
<evidence type="ECO:0000313" key="8">
    <source>
        <dbReference type="Proteomes" id="UP001162131"/>
    </source>
</evidence>
<keyword evidence="2 3" id="KW-0067">ATP-binding</keyword>
<reference evidence="7" key="1">
    <citation type="submission" date="2021-09" db="EMBL/GenBank/DDBJ databases">
        <authorList>
            <consortium name="AG Swart"/>
            <person name="Singh M."/>
            <person name="Singh A."/>
            <person name="Seah K."/>
            <person name="Emmerich C."/>
        </authorList>
    </citation>
    <scope>NUCLEOTIDE SEQUENCE</scope>
    <source>
        <strain evidence="7">ATCC30299</strain>
    </source>
</reference>
<gene>
    <name evidence="7" type="ORF">BSTOLATCC_MIC48013</name>
</gene>
<keyword evidence="4" id="KW-0175">Coiled coil</keyword>
<dbReference type="InterPro" id="IPR027640">
    <property type="entry name" value="Kinesin-like_fam"/>
</dbReference>
<keyword evidence="3" id="KW-0505">Motor protein</keyword>
<feature type="coiled-coil region" evidence="4">
    <location>
        <begin position="581"/>
        <end position="737"/>
    </location>
</feature>
<dbReference type="GO" id="GO:0008017">
    <property type="term" value="F:microtubule binding"/>
    <property type="evidence" value="ECO:0007669"/>
    <property type="project" value="InterPro"/>
</dbReference>
<dbReference type="PROSITE" id="PS50067">
    <property type="entry name" value="KINESIN_MOTOR_2"/>
    <property type="match status" value="1"/>
</dbReference>
<evidence type="ECO:0000256" key="2">
    <source>
        <dbReference type="ARBA" id="ARBA00022840"/>
    </source>
</evidence>
<evidence type="ECO:0000256" key="5">
    <source>
        <dbReference type="SAM" id="MobiDB-lite"/>
    </source>
</evidence>
<dbReference type="GO" id="GO:0003777">
    <property type="term" value="F:microtubule motor activity"/>
    <property type="evidence" value="ECO:0007669"/>
    <property type="project" value="InterPro"/>
</dbReference>
<proteinExistence type="inferred from homology"/>
<dbReference type="SUPFAM" id="SSF52540">
    <property type="entry name" value="P-loop containing nucleoside triphosphate hydrolases"/>
    <property type="match status" value="1"/>
</dbReference>
<dbReference type="InterPro" id="IPR036961">
    <property type="entry name" value="Kinesin_motor_dom_sf"/>
</dbReference>
<feature type="region of interest" description="Disordered" evidence="5">
    <location>
        <begin position="1"/>
        <end position="87"/>
    </location>
</feature>
<evidence type="ECO:0000313" key="7">
    <source>
        <dbReference type="EMBL" id="CAG9329184.1"/>
    </source>
</evidence>
<feature type="binding site" evidence="3">
    <location>
        <begin position="832"/>
        <end position="839"/>
    </location>
    <ligand>
        <name>ATP</name>
        <dbReference type="ChEBI" id="CHEBI:30616"/>
    </ligand>
</feature>
<dbReference type="PANTHER" id="PTHR47972">
    <property type="entry name" value="KINESIN-LIKE PROTEIN KLP-3"/>
    <property type="match status" value="1"/>
</dbReference>
<organism evidence="7 8">
    <name type="scientific">Blepharisma stoltei</name>
    <dbReference type="NCBI Taxonomy" id="1481888"/>
    <lineage>
        <taxon>Eukaryota</taxon>
        <taxon>Sar</taxon>
        <taxon>Alveolata</taxon>
        <taxon>Ciliophora</taxon>
        <taxon>Postciliodesmatophora</taxon>
        <taxon>Heterotrichea</taxon>
        <taxon>Heterotrichida</taxon>
        <taxon>Blepharismidae</taxon>
        <taxon>Blepharisma</taxon>
    </lineage>
</organism>
<dbReference type="Pfam" id="PF00225">
    <property type="entry name" value="Kinesin"/>
    <property type="match status" value="1"/>
</dbReference>
<dbReference type="PANTHER" id="PTHR47972:SF16">
    <property type="entry name" value="KINESIN-LIKE PROTEIN"/>
    <property type="match status" value="1"/>
</dbReference>
<dbReference type="PROSITE" id="PS00411">
    <property type="entry name" value="KINESIN_MOTOR_1"/>
    <property type="match status" value="1"/>
</dbReference>
<feature type="coiled-coil region" evidence="4">
    <location>
        <begin position="492"/>
        <end position="548"/>
    </location>
</feature>
<dbReference type="SMART" id="SM00129">
    <property type="entry name" value="KISc"/>
    <property type="match status" value="1"/>
</dbReference>
<dbReference type="GO" id="GO:0007018">
    <property type="term" value="P:microtubule-based movement"/>
    <property type="evidence" value="ECO:0007669"/>
    <property type="project" value="InterPro"/>
</dbReference>
<feature type="compositionally biased region" description="Low complexity" evidence="5">
    <location>
        <begin position="417"/>
        <end position="426"/>
    </location>
</feature>
<evidence type="ECO:0000256" key="3">
    <source>
        <dbReference type="PROSITE-ProRule" id="PRU00283"/>
    </source>
</evidence>
<keyword evidence="8" id="KW-1185">Reference proteome</keyword>
<dbReference type="AlphaFoldDB" id="A0AAU9JVP9"/>
<evidence type="ECO:0000256" key="4">
    <source>
        <dbReference type="SAM" id="Coils"/>
    </source>
</evidence>
<dbReference type="EMBL" id="CAJZBQ010000047">
    <property type="protein sequence ID" value="CAG9329184.1"/>
    <property type="molecule type" value="Genomic_DNA"/>
</dbReference>
<accession>A0AAU9JVP9</accession>
<feature type="compositionally biased region" description="Polar residues" evidence="5">
    <location>
        <begin position="31"/>
        <end position="41"/>
    </location>
</feature>
<comment type="similarity">
    <text evidence="3">Belongs to the TRAFAC class myosin-kinesin ATPase superfamily. Kinesin family.</text>
</comment>
<dbReference type="FunFam" id="3.40.850.10:FF:000113">
    <property type="entry name" value="Kinesin-like protein"/>
    <property type="match status" value="1"/>
</dbReference>
<feature type="region of interest" description="Disordered" evidence="5">
    <location>
        <begin position="395"/>
        <end position="440"/>
    </location>
</feature>
<feature type="domain" description="Kinesin motor" evidence="6">
    <location>
        <begin position="751"/>
        <end position="1075"/>
    </location>
</feature>
<dbReference type="Gene3D" id="3.40.850.10">
    <property type="entry name" value="Kinesin motor domain"/>
    <property type="match status" value="1"/>
</dbReference>
<feature type="coiled-coil region" evidence="4">
    <location>
        <begin position="143"/>
        <end position="284"/>
    </location>
</feature>
<dbReference type="InterPro" id="IPR001752">
    <property type="entry name" value="Kinesin_motor_dom"/>
</dbReference>
<evidence type="ECO:0000259" key="6">
    <source>
        <dbReference type="PROSITE" id="PS50067"/>
    </source>
</evidence>
<sequence>MSEEQYEIQESEEDFRSPSPFRSTNQDHNEISPNSKISGGSNLLIYSASDNSPIPSDIGSNDRPSDLSPIDSERDHPRSHQYRGRESAFIPSNLARDQIKMIENEMKKMHKRHCALLKEMDTNYSNIEKETHERFCEFINKWKDAIKLKVEQYRKAIEEKSMELMELKDFSESQINNFEEKINRLQQEKKEILQKYNRDMNEKEAAKERAISSMQISYEKQLGLMQNDKKELQHRLEEAYADRENIENFNRQLMQEFEQRECMVKEISEEKDNLLAELSKVKGNENQMRTEICELVLENLIGKLEIPNSEAYNEIYEKEKELYVLCRKQKYYFRNQILKWSKTFEMENKRKPDKNDKEAINELYSSYDYFFKETDTMAKRMEAAKIKAKEKGLSIEDKIPTPRRTRSQSPSNILNLSVDTSFSSSPSKDKSFRSGDVTDPQYKEQLDALQKENAQLRKELRSKFKFAKRPNIQTPTSLDANSIISNSNLQEMQALKSERDHYRQETEKLKQVIENEAANGSKIFDTAMNNLKKQNFDLKQKLTEMEKKYQVDLEMMEVLKNDNQDFITRVTESSVADTSEIANLKAQLHGWLTELKSAREKKDPNAQYLKEKSDAALNQLKKLQEENSSLMSEIKMVRDQLRRVEEENKRQRKEFETKIIQENEKHKKEIEQVQNETEAAFREILQEYEEKERIKEEKLTIEVEEMREQNENLAGKLQDALKNAQNLKQDLKDSFIQRKLLHNYIEDLKGKIRVFCRVRPMNEMELARNCSSTVTIRDDFTLFFEMKSGVVKQFSFDSIFGPQSTQEEVFEDTKKLIQSAIDGYNVCIFAYGQTGSGKTYTIQGDRDSNAGLVPRAIDEIYSMMKKLGPNFEFKLSCYMVELYKTTLIDLLKPYQKNSERVDLSIVRDAHGMVVIPETTIKHPRNAEELHLIYNKGIDGRHVSNTKMNTQSSRSHAIFSVLIEVTNRNTDQKTIGKLSFVDLAGSERIGKTEATAEGLREGNEINKSLTILGNVINALARGDSHIPYRDNKLTMLMRDSIGGSAKTLMIVNISPAHFNRDETQISLYYGAKAKQVTNEPLKNIETKETIKFNQELMEIAKERDEYKTILMQNCLLPSMSIEQSQEENINSEQISI</sequence>
<keyword evidence="1 3" id="KW-0547">Nucleotide-binding</keyword>
<dbReference type="GO" id="GO:0005524">
    <property type="term" value="F:ATP binding"/>
    <property type="evidence" value="ECO:0007669"/>
    <property type="project" value="UniProtKB-UniRule"/>
</dbReference>
<dbReference type="Proteomes" id="UP001162131">
    <property type="component" value="Unassembled WGS sequence"/>
</dbReference>
<name>A0AAU9JVP9_9CILI</name>
<comment type="caution">
    <text evidence="7">The sequence shown here is derived from an EMBL/GenBank/DDBJ whole genome shotgun (WGS) entry which is preliminary data.</text>
</comment>
<evidence type="ECO:0000256" key="1">
    <source>
        <dbReference type="ARBA" id="ARBA00022741"/>
    </source>
</evidence>